<proteinExistence type="predicted"/>
<comment type="caution">
    <text evidence="1">The sequence shown here is derived from an EMBL/GenBank/DDBJ whole genome shotgun (WGS) entry which is preliminary data.</text>
</comment>
<name>A0A4S9K9Y9_AURPU</name>
<protein>
    <submittedName>
        <fullName evidence="1">Uncharacterized protein</fullName>
    </submittedName>
</protein>
<dbReference type="AlphaFoldDB" id="A0A4S9K9Y9"/>
<gene>
    <name evidence="1" type="ORF">D6D01_08554</name>
</gene>
<evidence type="ECO:0000313" key="2">
    <source>
        <dbReference type="Proteomes" id="UP000306584"/>
    </source>
</evidence>
<evidence type="ECO:0000313" key="1">
    <source>
        <dbReference type="EMBL" id="THY12611.1"/>
    </source>
</evidence>
<sequence>MEPLTVECLRGMLGSLKKMCKQKLLPGGIRQKKARMIFSKLKFSEPYISDLDSDLQTLECFWNLAKRIGDKFELRITYPDTEDNAEQSGIEAAALKTIFNDMRVYQARRQAAGQKLRVSKKEMLSWIDDDPWKFVVNFPDPSEVINTGDEGQNIS</sequence>
<accession>A0A4S9K9Y9</accession>
<dbReference type="Proteomes" id="UP000306584">
    <property type="component" value="Unassembled WGS sequence"/>
</dbReference>
<organism evidence="1 2">
    <name type="scientific">Aureobasidium pullulans</name>
    <name type="common">Black yeast</name>
    <name type="synonym">Pullularia pullulans</name>
    <dbReference type="NCBI Taxonomy" id="5580"/>
    <lineage>
        <taxon>Eukaryota</taxon>
        <taxon>Fungi</taxon>
        <taxon>Dikarya</taxon>
        <taxon>Ascomycota</taxon>
        <taxon>Pezizomycotina</taxon>
        <taxon>Dothideomycetes</taxon>
        <taxon>Dothideomycetidae</taxon>
        <taxon>Dothideales</taxon>
        <taxon>Saccotheciaceae</taxon>
        <taxon>Aureobasidium</taxon>
    </lineage>
</organism>
<dbReference type="EMBL" id="QZBD01000499">
    <property type="protein sequence ID" value="THY12611.1"/>
    <property type="molecule type" value="Genomic_DNA"/>
</dbReference>
<reference evidence="1 2" key="1">
    <citation type="submission" date="2018-10" db="EMBL/GenBank/DDBJ databases">
        <title>Fifty Aureobasidium pullulans genomes reveal a recombining polyextremotolerant generalist.</title>
        <authorList>
            <person name="Gostincar C."/>
            <person name="Turk M."/>
            <person name="Zajc J."/>
            <person name="Gunde-Cimerman N."/>
        </authorList>
    </citation>
    <scope>NUCLEOTIDE SEQUENCE [LARGE SCALE GENOMIC DNA]</scope>
    <source>
        <strain evidence="1 2">EXF-6604</strain>
    </source>
</reference>